<dbReference type="AlphaFoldDB" id="A0A2W1GSF0"/>
<feature type="region of interest" description="Disordered" evidence="1">
    <location>
        <begin position="45"/>
        <end position="77"/>
    </location>
</feature>
<reference evidence="4" key="3">
    <citation type="journal article" date="2022" name="bioRxiv">
        <title>A global pangenome for the wheat fungal pathogen Pyrenophora tritici-repentis and prediction of effector protein structural homology.</title>
        <authorList>
            <person name="Moolhuijzen P."/>
            <person name="See P.T."/>
            <person name="Shi G."/>
            <person name="Powell H.R."/>
            <person name="Cockram J."/>
            <person name="Jorgensen L.N."/>
            <person name="Benslimane H."/>
            <person name="Strelkov S.E."/>
            <person name="Turner J."/>
            <person name="Liu Z."/>
            <person name="Moffat C.S."/>
        </authorList>
    </citation>
    <scope>NUCLEOTIDE SEQUENCE</scope>
    <source>
        <strain evidence="4">86-124</strain>
    </source>
</reference>
<feature type="compositionally biased region" description="Low complexity" evidence="1">
    <location>
        <begin position="45"/>
        <end position="67"/>
    </location>
</feature>
<feature type="chain" id="PRO_5042701208" evidence="2">
    <location>
        <begin position="22"/>
        <end position="118"/>
    </location>
</feature>
<evidence type="ECO:0000313" key="4">
    <source>
        <dbReference type="EMBL" id="KAI1514230.1"/>
    </source>
</evidence>
<sequence>MAGRILPVALTTIVGVSIGVATFDGEFKKQRIARLEEEYKRELAAASASNAAGSSPAATNASAAATPEQLQAHKARAVASAPADNSWSNILGLWAWKQDPKAQAVPVSNKNEDAKGKP</sequence>
<keyword evidence="5" id="KW-1185">Reference proteome</keyword>
<gene>
    <name evidence="4" type="ORF">Ptr86124_006860</name>
    <name evidence="3" type="ORF">PtrM4_108770</name>
</gene>
<proteinExistence type="predicted"/>
<evidence type="ECO:0000313" key="3">
    <source>
        <dbReference type="EMBL" id="KAF7570875.1"/>
    </source>
</evidence>
<feature type="signal peptide" evidence="2">
    <location>
        <begin position="1"/>
        <end position="21"/>
    </location>
</feature>
<dbReference type="EMBL" id="NQIK02000005">
    <property type="protein sequence ID" value="KAF7570875.1"/>
    <property type="molecule type" value="Genomic_DNA"/>
</dbReference>
<accession>A0A2W1GSF0</accession>
<protein>
    <submittedName>
        <fullName evidence="4">Uncharacterized protein</fullName>
    </submittedName>
</protein>
<name>A0A2W1GSF0_9PLEO</name>
<organism evidence="4 5">
    <name type="scientific">Pyrenophora tritici-repentis</name>
    <dbReference type="NCBI Taxonomy" id="45151"/>
    <lineage>
        <taxon>Eukaryota</taxon>
        <taxon>Fungi</taxon>
        <taxon>Dikarya</taxon>
        <taxon>Ascomycota</taxon>
        <taxon>Pezizomycotina</taxon>
        <taxon>Dothideomycetes</taxon>
        <taxon>Pleosporomycetidae</taxon>
        <taxon>Pleosporales</taxon>
        <taxon>Pleosporineae</taxon>
        <taxon>Pleosporaceae</taxon>
        <taxon>Pyrenophora</taxon>
    </lineage>
</organism>
<evidence type="ECO:0000256" key="1">
    <source>
        <dbReference type="SAM" id="MobiDB-lite"/>
    </source>
</evidence>
<dbReference type="Proteomes" id="UP000245464">
    <property type="component" value="Chromosome 5"/>
</dbReference>
<evidence type="ECO:0000256" key="2">
    <source>
        <dbReference type="SAM" id="SignalP"/>
    </source>
</evidence>
<comment type="caution">
    <text evidence="4">The sequence shown here is derived from an EMBL/GenBank/DDBJ whole genome shotgun (WGS) entry which is preliminary data.</text>
</comment>
<dbReference type="OrthoDB" id="3770004at2759"/>
<dbReference type="EMBL" id="NRDI02000008">
    <property type="protein sequence ID" value="KAI1514230.1"/>
    <property type="molecule type" value="Genomic_DNA"/>
</dbReference>
<dbReference type="Proteomes" id="UP000249757">
    <property type="component" value="Unassembled WGS sequence"/>
</dbReference>
<reference evidence="3" key="1">
    <citation type="journal article" date="2018" name="BMC Genomics">
        <title>Comparative genomics of the wheat fungal pathogen Pyrenophora tritici-repentis reveals chromosomal variations and genome plasticity.</title>
        <authorList>
            <person name="Moolhuijzen P."/>
            <person name="See P.T."/>
            <person name="Hane J.K."/>
            <person name="Shi G."/>
            <person name="Liu Z."/>
            <person name="Oliver R.P."/>
            <person name="Moffat C.S."/>
        </authorList>
    </citation>
    <scope>NUCLEOTIDE SEQUENCE [LARGE SCALE GENOMIC DNA]</scope>
    <source>
        <strain evidence="3">M4</strain>
    </source>
</reference>
<reference evidence="4" key="2">
    <citation type="submission" date="2021-05" db="EMBL/GenBank/DDBJ databases">
        <authorList>
            <person name="Moolhuijzen P.M."/>
            <person name="Moffat C.S."/>
        </authorList>
    </citation>
    <scope>NUCLEOTIDE SEQUENCE</scope>
    <source>
        <strain evidence="4">86-124</strain>
    </source>
</reference>
<reference evidence="5" key="4">
    <citation type="journal article" date="2022" name="Microb. Genom.">
        <title>A global pangenome for the wheat fungal pathogen Pyrenophora tritici-repentis and prediction of effector protein structural homology.</title>
        <authorList>
            <person name="Moolhuijzen P.M."/>
            <person name="See P.T."/>
            <person name="Shi G."/>
            <person name="Powell H.R."/>
            <person name="Cockram J."/>
            <person name="Jorgensen L.N."/>
            <person name="Benslimane H."/>
            <person name="Strelkov S.E."/>
            <person name="Turner J."/>
            <person name="Liu Z."/>
            <person name="Moffat C.S."/>
        </authorList>
    </citation>
    <scope>NUCLEOTIDE SEQUENCE [LARGE SCALE GENOMIC DNA]</scope>
</reference>
<keyword evidence="2" id="KW-0732">Signal</keyword>
<evidence type="ECO:0000313" key="5">
    <source>
        <dbReference type="Proteomes" id="UP000249757"/>
    </source>
</evidence>